<dbReference type="GO" id="GO:0003735">
    <property type="term" value="F:structural constituent of ribosome"/>
    <property type="evidence" value="ECO:0007669"/>
    <property type="project" value="InterPro"/>
</dbReference>
<dbReference type="InterPro" id="IPR056366">
    <property type="entry name" value="Ribosomal_eL24"/>
</dbReference>
<keyword evidence="5 9" id="KW-0862">Zinc</keyword>
<dbReference type="NCBIfam" id="NF034186">
    <property type="entry name" value="PRK14891.1-1"/>
    <property type="match status" value="1"/>
</dbReference>
<evidence type="ECO:0000256" key="2">
    <source>
        <dbReference type="ARBA" id="ARBA00022723"/>
    </source>
</evidence>
<evidence type="ECO:0000256" key="1">
    <source>
        <dbReference type="ARBA" id="ARBA00005647"/>
    </source>
</evidence>
<dbReference type="AlphaFoldDB" id="A0A1L2JKC1"/>
<dbReference type="PANTHER" id="PTHR10792">
    <property type="entry name" value="60S RIBOSOMAL PROTEIN L24"/>
    <property type="match status" value="1"/>
</dbReference>
<dbReference type="InterPro" id="IPR023442">
    <property type="entry name" value="Ribosomal_eL24_CS"/>
</dbReference>
<comment type="function">
    <text evidence="9">Binds to the 23S rRNA.</text>
</comment>
<dbReference type="InterPro" id="IPR011017">
    <property type="entry name" value="TRASH_dom"/>
</dbReference>
<feature type="binding site" evidence="9">
    <location>
        <position position="37"/>
    </location>
    <ligand>
        <name>Zn(2+)</name>
        <dbReference type="ChEBI" id="CHEBI:29105"/>
    </ligand>
</feature>
<dbReference type="InterPro" id="IPR055345">
    <property type="entry name" value="Ribosomal_eL24-rel_arc"/>
</dbReference>
<keyword evidence="3 9" id="KW-0699">rRNA-binding</keyword>
<reference evidence="11" key="1">
    <citation type="journal article" date="2017" name="Nature">
        <title>Metagenomic exploration of ASGARD archaea illuminates the origin of cellular complexity in eukaryotes.</title>
        <authorList>
            <person name="Zaremba-Niedzwiedzka K."/>
            <person name="Caceres E.F."/>
            <person name="Saw J.H.W."/>
            <person name="Backstrom D."/>
            <person name="Juzokaite L."/>
            <person name="Vancaester E."/>
            <person name="Seitz K.W."/>
            <person name="Anantharaman K."/>
            <person name="Starnawski P."/>
            <person name="Kjeldsen K.U."/>
            <person name="Stott M.B."/>
            <person name="Nunoura T."/>
            <person name="Banfield J.F."/>
            <person name="Schramm A."/>
            <person name="Baker B.J."/>
            <person name="Spang A."/>
            <person name="Ettema T.J.G."/>
        </authorList>
    </citation>
    <scope>NUCLEOTIDE SEQUENCE</scope>
    <source>
        <strain evidence="11">TIV_1</strain>
    </source>
</reference>
<evidence type="ECO:0000256" key="4">
    <source>
        <dbReference type="ARBA" id="ARBA00022771"/>
    </source>
</evidence>
<evidence type="ECO:0000256" key="3">
    <source>
        <dbReference type="ARBA" id="ARBA00022730"/>
    </source>
</evidence>
<protein>
    <recommendedName>
        <fullName evidence="9">Large ribosomal subunit protein eL24</fullName>
    </recommendedName>
</protein>
<evidence type="ECO:0000256" key="5">
    <source>
        <dbReference type="ARBA" id="ARBA00022833"/>
    </source>
</evidence>
<comment type="similarity">
    <text evidence="1 9">Belongs to the eukaryotic ribosomal protein eL24 family.</text>
</comment>
<dbReference type="SMART" id="SM00746">
    <property type="entry name" value="TRASH"/>
    <property type="match status" value="1"/>
</dbReference>
<dbReference type="InterPro" id="IPR000988">
    <property type="entry name" value="Ribosomal_eL24-rel_N"/>
</dbReference>
<dbReference type="GO" id="GO:0008270">
    <property type="term" value="F:zinc ion binding"/>
    <property type="evidence" value="ECO:0007669"/>
    <property type="project" value="UniProtKB-UniRule"/>
</dbReference>
<dbReference type="GO" id="GO:0019843">
    <property type="term" value="F:rRNA binding"/>
    <property type="evidence" value="ECO:0007669"/>
    <property type="project" value="UniProtKB-UniRule"/>
</dbReference>
<dbReference type="Pfam" id="PF01246">
    <property type="entry name" value="Ribosomal_L24e"/>
    <property type="match status" value="1"/>
</dbReference>
<feature type="binding site" evidence="9">
    <location>
        <position position="7"/>
    </location>
    <ligand>
        <name>Zn(2+)</name>
        <dbReference type="ChEBI" id="CHEBI:29105"/>
    </ligand>
</feature>
<evidence type="ECO:0000256" key="6">
    <source>
        <dbReference type="ARBA" id="ARBA00022884"/>
    </source>
</evidence>
<evidence type="ECO:0000256" key="7">
    <source>
        <dbReference type="ARBA" id="ARBA00022980"/>
    </source>
</evidence>
<proteinExistence type="inferred from homology"/>
<dbReference type="HAMAP" id="MF_00773">
    <property type="entry name" value="Ribosomal_eL24"/>
    <property type="match status" value="1"/>
</dbReference>
<dbReference type="PROSITE" id="PS01073">
    <property type="entry name" value="RIBOSOMAL_L24E"/>
    <property type="match status" value="1"/>
</dbReference>
<comment type="subunit">
    <text evidence="9">Part of the 50S ribosomal subunit. Forms a cluster with proteins L3 and L14.</text>
</comment>
<feature type="zinc finger region" description="C4-type" evidence="9">
    <location>
        <begin position="7"/>
        <end position="37"/>
    </location>
</feature>
<dbReference type="CDD" id="cd00472">
    <property type="entry name" value="Ribosomal_L24e_L24"/>
    <property type="match status" value="1"/>
</dbReference>
<dbReference type="GO" id="GO:0006412">
    <property type="term" value="P:translation"/>
    <property type="evidence" value="ECO:0007669"/>
    <property type="project" value="UniProtKB-UniRule"/>
</dbReference>
<organism evidence="11">
    <name type="scientific">uncultured korarchaeote</name>
    <dbReference type="NCBI Taxonomy" id="161241"/>
    <lineage>
        <taxon>Archaea</taxon>
        <taxon>Thermoproteota</taxon>
        <taxon>environmental samples</taxon>
    </lineage>
</organism>
<comment type="cofactor">
    <cofactor evidence="9">
        <name>Zn(2+)</name>
        <dbReference type="ChEBI" id="CHEBI:29105"/>
    </cofactor>
    <text evidence="9">Binds 1 zinc ion per subunit.</text>
</comment>
<keyword evidence="4 9" id="KW-0863">Zinc-finger</keyword>
<evidence type="ECO:0000313" key="11">
    <source>
        <dbReference type="EMBL" id="AOZ56175.1"/>
    </source>
</evidence>
<accession>A0A1L2JKC1</accession>
<keyword evidence="2 9" id="KW-0479">Metal-binding</keyword>
<evidence type="ECO:0000259" key="10">
    <source>
        <dbReference type="SMART" id="SM00746"/>
    </source>
</evidence>
<dbReference type="Gene3D" id="2.30.170.20">
    <property type="entry name" value="Ribosomal protein L24e"/>
    <property type="match status" value="1"/>
</dbReference>
<evidence type="ECO:0000256" key="8">
    <source>
        <dbReference type="ARBA" id="ARBA00023274"/>
    </source>
</evidence>
<dbReference type="EMBL" id="KX765089">
    <property type="protein sequence ID" value="AOZ56175.1"/>
    <property type="molecule type" value="Genomic_DNA"/>
</dbReference>
<dbReference type="InterPro" id="IPR038630">
    <property type="entry name" value="L24e/L24_sf"/>
</dbReference>
<sequence length="59" mass="6856">MLHARKCSFCGKNILPGYGVTYIKIDGTILHFCSSKCRKNMLKLKRSPKRVKWVRKTQS</sequence>
<feature type="binding site" evidence="9">
    <location>
        <position position="10"/>
    </location>
    <ligand>
        <name>Zn(2+)</name>
        <dbReference type="ChEBI" id="CHEBI:29105"/>
    </ligand>
</feature>
<keyword evidence="8 9" id="KW-0687">Ribonucleoprotein</keyword>
<dbReference type="SUPFAM" id="SSF57716">
    <property type="entry name" value="Glucocorticoid receptor-like (DNA-binding domain)"/>
    <property type="match status" value="1"/>
</dbReference>
<feature type="domain" description="TRASH" evidence="10">
    <location>
        <begin position="7"/>
        <end position="45"/>
    </location>
</feature>
<evidence type="ECO:0000256" key="9">
    <source>
        <dbReference type="HAMAP-Rule" id="MF_00773"/>
    </source>
</evidence>
<dbReference type="PANTHER" id="PTHR10792:SF1">
    <property type="entry name" value="RIBOSOMAL PROTEIN L24"/>
    <property type="match status" value="1"/>
</dbReference>
<gene>
    <name evidence="9" type="primary">rpl24e</name>
</gene>
<keyword evidence="7 9" id="KW-0689">Ribosomal protein</keyword>
<keyword evidence="6 9" id="KW-0694">RNA-binding</keyword>
<dbReference type="GO" id="GO:1990904">
    <property type="term" value="C:ribonucleoprotein complex"/>
    <property type="evidence" value="ECO:0007669"/>
    <property type="project" value="UniProtKB-KW"/>
</dbReference>
<feature type="binding site" evidence="9">
    <location>
        <position position="33"/>
    </location>
    <ligand>
        <name>Zn(2+)</name>
        <dbReference type="ChEBI" id="CHEBI:29105"/>
    </ligand>
</feature>
<dbReference type="GO" id="GO:0005840">
    <property type="term" value="C:ribosome"/>
    <property type="evidence" value="ECO:0007669"/>
    <property type="project" value="UniProtKB-KW"/>
</dbReference>
<name>A0A1L2JKC1_9CREN</name>